<evidence type="ECO:0000313" key="8">
    <source>
        <dbReference type="EMBL" id="SPC82316.1"/>
    </source>
</evidence>
<evidence type="ECO:0000256" key="1">
    <source>
        <dbReference type="ARBA" id="ARBA00022737"/>
    </source>
</evidence>
<dbReference type="InterPro" id="IPR036388">
    <property type="entry name" value="WH-like_DNA-bd_sf"/>
</dbReference>
<dbReference type="Gene3D" id="3.80.10.10">
    <property type="entry name" value="Ribonuclease Inhibitor"/>
    <property type="match status" value="1"/>
</dbReference>
<evidence type="ECO:0000259" key="4">
    <source>
        <dbReference type="Pfam" id="PF00931"/>
    </source>
</evidence>
<feature type="domain" description="Disease resistance N-terminal" evidence="5">
    <location>
        <begin position="3"/>
        <end position="91"/>
    </location>
</feature>
<evidence type="ECO:0000259" key="7">
    <source>
        <dbReference type="Pfam" id="PF23598"/>
    </source>
</evidence>
<evidence type="ECO:0008006" key="9">
    <source>
        <dbReference type="Google" id="ProtNLM"/>
    </source>
</evidence>
<dbReference type="FunFam" id="1.10.10.10:FF:000322">
    <property type="entry name" value="Probable disease resistance protein At1g63360"/>
    <property type="match status" value="1"/>
</dbReference>
<dbReference type="SUPFAM" id="SSF52540">
    <property type="entry name" value="P-loop containing nucleoside triphosphate hydrolases"/>
    <property type="match status" value="1"/>
</dbReference>
<dbReference type="InterPro" id="IPR032675">
    <property type="entry name" value="LRR_dom_sf"/>
</dbReference>
<gene>
    <name evidence="8" type="ORF">FSB_LOCUS10198</name>
</gene>
<keyword evidence="3" id="KW-0611">Plant defense</keyword>
<dbReference type="EMBL" id="OIVN01000570">
    <property type="protein sequence ID" value="SPC82316.1"/>
    <property type="molecule type" value="Genomic_DNA"/>
</dbReference>
<dbReference type="Pfam" id="PF00931">
    <property type="entry name" value="NB-ARC"/>
    <property type="match status" value="1"/>
</dbReference>
<keyword evidence="2" id="KW-0547">Nucleotide-binding</keyword>
<name>A0A2N9EU60_FAGSY</name>
<dbReference type="PANTHER" id="PTHR23155:SF1052">
    <property type="entry name" value="DISEASE RESISTANCE PROTEIN RPM1"/>
    <property type="match status" value="1"/>
</dbReference>
<dbReference type="InterPro" id="IPR044974">
    <property type="entry name" value="Disease_R_plants"/>
</dbReference>
<evidence type="ECO:0000256" key="3">
    <source>
        <dbReference type="ARBA" id="ARBA00022821"/>
    </source>
</evidence>
<accession>A0A2N9EU60</accession>
<dbReference type="InterPro" id="IPR002182">
    <property type="entry name" value="NB-ARC"/>
</dbReference>
<dbReference type="Gene3D" id="3.40.50.300">
    <property type="entry name" value="P-loop containing nucleotide triphosphate hydrolases"/>
    <property type="match status" value="1"/>
</dbReference>
<dbReference type="Gene3D" id="1.10.8.430">
    <property type="entry name" value="Helical domain of apoptotic protease-activating factors"/>
    <property type="match status" value="1"/>
</dbReference>
<organism evidence="8">
    <name type="scientific">Fagus sylvatica</name>
    <name type="common">Beechnut</name>
    <dbReference type="NCBI Taxonomy" id="28930"/>
    <lineage>
        <taxon>Eukaryota</taxon>
        <taxon>Viridiplantae</taxon>
        <taxon>Streptophyta</taxon>
        <taxon>Embryophyta</taxon>
        <taxon>Tracheophyta</taxon>
        <taxon>Spermatophyta</taxon>
        <taxon>Magnoliopsida</taxon>
        <taxon>eudicotyledons</taxon>
        <taxon>Gunneridae</taxon>
        <taxon>Pentapetalae</taxon>
        <taxon>rosids</taxon>
        <taxon>fabids</taxon>
        <taxon>Fagales</taxon>
        <taxon>Fagaceae</taxon>
        <taxon>Fagus</taxon>
    </lineage>
</organism>
<dbReference type="Gene3D" id="1.20.5.4130">
    <property type="match status" value="1"/>
</dbReference>
<feature type="domain" description="NB-ARC" evidence="4">
    <location>
        <begin position="166"/>
        <end position="344"/>
    </location>
</feature>
<feature type="domain" description="Disease resistance protein winged helix" evidence="6">
    <location>
        <begin position="431"/>
        <end position="500"/>
    </location>
</feature>
<dbReference type="InterPro" id="IPR041118">
    <property type="entry name" value="Rx_N"/>
</dbReference>
<evidence type="ECO:0000259" key="6">
    <source>
        <dbReference type="Pfam" id="PF23559"/>
    </source>
</evidence>
<dbReference type="FunFam" id="3.40.50.300:FF:001091">
    <property type="entry name" value="Probable disease resistance protein At1g61300"/>
    <property type="match status" value="1"/>
</dbReference>
<dbReference type="Pfam" id="PF23598">
    <property type="entry name" value="LRR_14"/>
    <property type="match status" value="1"/>
</dbReference>
<dbReference type="AlphaFoldDB" id="A0A2N9EU60"/>
<dbReference type="InterPro" id="IPR038005">
    <property type="entry name" value="RX-like_CC"/>
</dbReference>
<dbReference type="PANTHER" id="PTHR23155">
    <property type="entry name" value="DISEASE RESISTANCE PROTEIN RP"/>
    <property type="match status" value="1"/>
</dbReference>
<dbReference type="PRINTS" id="PR00364">
    <property type="entry name" value="DISEASERSIST"/>
</dbReference>
<reference evidence="8" key="1">
    <citation type="submission" date="2018-02" db="EMBL/GenBank/DDBJ databases">
        <authorList>
            <person name="Cohen D.B."/>
            <person name="Kent A.D."/>
        </authorList>
    </citation>
    <scope>NUCLEOTIDE SEQUENCE</scope>
</reference>
<evidence type="ECO:0000259" key="5">
    <source>
        <dbReference type="Pfam" id="PF18052"/>
    </source>
</evidence>
<dbReference type="GO" id="GO:0098542">
    <property type="term" value="P:defense response to other organism"/>
    <property type="evidence" value="ECO:0007669"/>
    <property type="project" value="TreeGrafter"/>
</dbReference>
<dbReference type="Pfam" id="PF18052">
    <property type="entry name" value="Rx_N"/>
    <property type="match status" value="1"/>
</dbReference>
<dbReference type="Pfam" id="PF23559">
    <property type="entry name" value="WHD_DRP"/>
    <property type="match status" value="1"/>
</dbReference>
<feature type="domain" description="Disease resistance R13L4/SHOC-2-like LRR" evidence="7">
    <location>
        <begin position="567"/>
        <end position="874"/>
    </location>
</feature>
<dbReference type="GO" id="GO:0043531">
    <property type="term" value="F:ADP binding"/>
    <property type="evidence" value="ECO:0007669"/>
    <property type="project" value="InterPro"/>
</dbReference>
<keyword evidence="1" id="KW-0677">Repeat</keyword>
<dbReference type="InterPro" id="IPR058922">
    <property type="entry name" value="WHD_DRP"/>
</dbReference>
<dbReference type="CDD" id="cd14798">
    <property type="entry name" value="RX-CC_like"/>
    <property type="match status" value="1"/>
</dbReference>
<dbReference type="InterPro" id="IPR055414">
    <property type="entry name" value="LRR_R13L4/SHOC2-like"/>
</dbReference>
<dbReference type="InterPro" id="IPR027417">
    <property type="entry name" value="P-loop_NTPase"/>
</dbReference>
<dbReference type="SUPFAM" id="SSF52058">
    <property type="entry name" value="L domain-like"/>
    <property type="match status" value="1"/>
</dbReference>
<dbReference type="Gene3D" id="1.10.10.10">
    <property type="entry name" value="Winged helix-like DNA-binding domain superfamily/Winged helix DNA-binding domain"/>
    <property type="match status" value="1"/>
</dbReference>
<proteinExistence type="predicted"/>
<protein>
    <recommendedName>
        <fullName evidence="9">Disease resistance protein RPM1-like</fullName>
    </recommendedName>
</protein>
<sequence length="962" mass="110148">MAESAVSLVLDYLVQEARLLRGIHDEVASIRAELEMIQSFIRDADARADKEGMSNVARTWFRQAREKTFLIEDVIDEYILHITKHPQTRKRFFPGDAIPSMTQRHVIASKIQDINNDLKALRERGESFGFNSLEQGGPSYDTRCDPWHDPRMASLFIEENELVGIESPKNELIELLVKGQSNRTVISVVGIGGLGKTTLVKKVYDNEQVAPHFDCCAWITVSQSYKMEEILRNLIKDFYEARKEFPPKEIDTMEEKQLISKLRQYLLEQRYAVVFDDIWNISFWRHIKLALPDNKKGSRIVITTRSESVAPSNIESPSYHVYKLSPLPLEEARELFCKKVFQREGGHCPLELVEFSNGIIKRCGGLPLAIVTIGGLLSTKKKIASEWCKFLGSLSSELESNPHLLDITKILSFSYQDLPYNLKACFLYFGMFPEDYVINCARLIRLWIAEGFVKEKQGLTLEDVAQDYLSQLIHRSMVQVADVDFVGRTRSCRVHDMMREVTLSRSEELSFCHVSITNNSIFDGIRRRLSIQNNVNPHAESITSSQTRSILILGVDEVPDSFLTTCFAHFNLMKTMDFEGAPIDYIPEEVGNLFHLKYLSLRDTKVEKLPKSIGKLKNLETLDLKHSRVSELPVEISGLSKLRYLATYFEDNDIEYNINFRQGVKIHSGIGCLQSLQKLFNIEANNAALIEELGSLGQLRKLEISKLKRENGIALCTTLMKMSHLQSLEISATSEEEFLELQLMSSPPPLLQTLSLRGVLEKFPEWIPKLKSIVRIYLIYSRLMDDPFKVLQALPNLMYLWLHDGYEGEQLHIEGGGFQKLKSLGLRNLRGLNRLIIDEGSLPLLERLVIGPGPLLKEVPSGIHHLKSLKHLQFYNMPREFVLSLQPDEGPDFWKVKHIPSVEFWYRTKGEYYKSYKIGHPENQSAPTAFKKLQASNAQCLKDIQVPDQTRYCSFLNQPEHQ</sequence>
<dbReference type="InterPro" id="IPR042197">
    <property type="entry name" value="Apaf_helical"/>
</dbReference>
<evidence type="ECO:0000256" key="2">
    <source>
        <dbReference type="ARBA" id="ARBA00022741"/>
    </source>
</evidence>